<organism evidence="1 2">
    <name type="scientific">Penicillium roqueforti (strain FM164)</name>
    <dbReference type="NCBI Taxonomy" id="1365484"/>
    <lineage>
        <taxon>Eukaryota</taxon>
        <taxon>Fungi</taxon>
        <taxon>Dikarya</taxon>
        <taxon>Ascomycota</taxon>
        <taxon>Pezizomycotina</taxon>
        <taxon>Eurotiomycetes</taxon>
        <taxon>Eurotiomycetidae</taxon>
        <taxon>Eurotiales</taxon>
        <taxon>Aspergillaceae</taxon>
        <taxon>Penicillium</taxon>
    </lineage>
</organism>
<gene>
    <name evidence="1" type="ORF">PROQFM164_S06g000205</name>
</gene>
<dbReference type="Proteomes" id="UP000030686">
    <property type="component" value="Unassembled WGS sequence"/>
</dbReference>
<sequence length="56" mass="5955">MTSQSKSALITAIAGEYDHPISLSSCAPPHKVKVDRHAIRGDGRLAIYACKYVGLG</sequence>
<evidence type="ECO:0000313" key="2">
    <source>
        <dbReference type="Proteomes" id="UP000030686"/>
    </source>
</evidence>
<dbReference type="EMBL" id="HG792020">
    <property type="protein sequence ID" value="CDM37244.1"/>
    <property type="molecule type" value="Genomic_DNA"/>
</dbReference>
<dbReference type="AlphaFoldDB" id="W6QT41"/>
<reference evidence="1" key="1">
    <citation type="journal article" date="2014" name="Nat. Commun.">
        <title>Multiple recent horizontal transfers of a large genomic region in cheese making fungi.</title>
        <authorList>
            <person name="Cheeseman K."/>
            <person name="Ropars J."/>
            <person name="Renault P."/>
            <person name="Dupont J."/>
            <person name="Gouzy J."/>
            <person name="Branca A."/>
            <person name="Abraham A.L."/>
            <person name="Ceppi M."/>
            <person name="Conseiller E."/>
            <person name="Debuchy R."/>
            <person name="Malagnac F."/>
            <person name="Goarin A."/>
            <person name="Silar P."/>
            <person name="Lacoste S."/>
            <person name="Sallet E."/>
            <person name="Bensimon A."/>
            <person name="Giraud T."/>
            <person name="Brygoo Y."/>
        </authorList>
    </citation>
    <scope>NUCLEOTIDE SEQUENCE [LARGE SCALE GENOMIC DNA]</scope>
    <source>
        <strain evidence="1">FM164</strain>
    </source>
</reference>
<name>W6QT41_PENRF</name>
<protein>
    <submittedName>
        <fullName evidence="1">Uncharacterized protein</fullName>
    </submittedName>
</protein>
<proteinExistence type="predicted"/>
<accession>W6QT41</accession>
<evidence type="ECO:0000313" key="1">
    <source>
        <dbReference type="EMBL" id="CDM37244.1"/>
    </source>
</evidence>
<keyword evidence="2" id="KW-1185">Reference proteome</keyword>